<dbReference type="GO" id="GO:0030288">
    <property type="term" value="C:outer membrane-bounded periplasmic space"/>
    <property type="evidence" value="ECO:0007669"/>
    <property type="project" value="TreeGrafter"/>
</dbReference>
<proteinExistence type="predicted"/>
<dbReference type="AlphaFoldDB" id="F4QIM3"/>
<protein>
    <submittedName>
        <fullName evidence="4">OstA-like family protein</fullName>
    </submittedName>
</protein>
<dbReference type="STRING" id="715226.ABI_02130"/>
<evidence type="ECO:0000259" key="3">
    <source>
        <dbReference type="Pfam" id="PF03968"/>
    </source>
</evidence>
<accession>F4QIM3</accession>
<dbReference type="InterPro" id="IPR005653">
    <property type="entry name" value="OstA-like_N"/>
</dbReference>
<dbReference type="GO" id="GO:0009279">
    <property type="term" value="C:cell outer membrane"/>
    <property type="evidence" value="ECO:0007669"/>
    <property type="project" value="TreeGrafter"/>
</dbReference>
<keyword evidence="1 2" id="KW-0732">Signal</keyword>
<dbReference type="Pfam" id="PF03968">
    <property type="entry name" value="LptD_N"/>
    <property type="match status" value="1"/>
</dbReference>
<dbReference type="PANTHER" id="PTHR36504">
    <property type="entry name" value="LIPOPOLYSACCHARIDE EXPORT SYSTEM PROTEIN LPTA"/>
    <property type="match status" value="1"/>
</dbReference>
<evidence type="ECO:0000313" key="5">
    <source>
        <dbReference type="Proteomes" id="UP000006512"/>
    </source>
</evidence>
<dbReference type="EMBL" id="GL883077">
    <property type="protein sequence ID" value="EGF91782.1"/>
    <property type="molecule type" value="Genomic_DNA"/>
</dbReference>
<evidence type="ECO:0000313" key="4">
    <source>
        <dbReference type="EMBL" id="EGF91782.1"/>
    </source>
</evidence>
<organism evidence="4 5">
    <name type="scientific">Asticcacaulis biprosthecium C19</name>
    <dbReference type="NCBI Taxonomy" id="715226"/>
    <lineage>
        <taxon>Bacteria</taxon>
        <taxon>Pseudomonadati</taxon>
        <taxon>Pseudomonadota</taxon>
        <taxon>Alphaproteobacteria</taxon>
        <taxon>Caulobacterales</taxon>
        <taxon>Caulobacteraceae</taxon>
        <taxon>Asticcacaulis</taxon>
    </lineage>
</organism>
<evidence type="ECO:0000256" key="1">
    <source>
        <dbReference type="ARBA" id="ARBA00022729"/>
    </source>
</evidence>
<name>F4QIM3_9CAUL</name>
<dbReference type="GO" id="GO:0017089">
    <property type="term" value="F:glycolipid transfer activity"/>
    <property type="evidence" value="ECO:0007669"/>
    <property type="project" value="TreeGrafter"/>
</dbReference>
<feature type="domain" description="Organic solvent tolerance-like N-terminal" evidence="3">
    <location>
        <begin position="39"/>
        <end position="144"/>
    </location>
</feature>
<dbReference type="GO" id="GO:0015920">
    <property type="term" value="P:lipopolysaccharide transport"/>
    <property type="evidence" value="ECO:0007669"/>
    <property type="project" value="TreeGrafter"/>
</dbReference>
<sequence length="181" mass="18758">MTTKTFLAAMFCVALGSLALTGSVGAQVAQEGGPVMVGGDSWQADENALTQTWDGRVEVIQANSRLRADHVVISHAPGGEGENKGWGEVVKIEATGNVYYVTPENTVKGNTAVYTKANDTMVISGDVVLKQGKNVMTGTRLVAEVGAGTTTMDAAPGSTNNGRVRAVLYPDEKQANSAAGN</sequence>
<dbReference type="Proteomes" id="UP000006512">
    <property type="component" value="Unassembled WGS sequence"/>
</dbReference>
<feature type="signal peptide" evidence="2">
    <location>
        <begin position="1"/>
        <end position="26"/>
    </location>
</feature>
<feature type="chain" id="PRO_5003316571" evidence="2">
    <location>
        <begin position="27"/>
        <end position="181"/>
    </location>
</feature>
<dbReference type="eggNOG" id="COG1934">
    <property type="taxonomic scope" value="Bacteria"/>
</dbReference>
<dbReference type="RefSeq" id="WP_006270948.1">
    <property type="nucleotide sequence ID" value="NZ_GL883077.1"/>
</dbReference>
<dbReference type="Gene3D" id="2.60.450.10">
    <property type="entry name" value="Lipopolysaccharide (LPS) transport protein A like domain"/>
    <property type="match status" value="1"/>
</dbReference>
<keyword evidence="5" id="KW-1185">Reference proteome</keyword>
<reference evidence="5" key="1">
    <citation type="submission" date="2011-03" db="EMBL/GenBank/DDBJ databases">
        <title>Draft genome sequence of Brevundimonas diminuta.</title>
        <authorList>
            <person name="Brown P.J.B."/>
            <person name="Buechlein A."/>
            <person name="Hemmerich C."/>
            <person name="Brun Y.V."/>
        </authorList>
    </citation>
    <scope>NUCLEOTIDE SEQUENCE [LARGE SCALE GENOMIC DNA]</scope>
    <source>
        <strain evidence="5">C19</strain>
    </source>
</reference>
<evidence type="ECO:0000256" key="2">
    <source>
        <dbReference type="SAM" id="SignalP"/>
    </source>
</evidence>
<dbReference type="OrthoDB" id="7171889at2"/>
<dbReference type="HOGENOM" id="CLU_095993_0_2_5"/>
<gene>
    <name evidence="4" type="ORF">ABI_02130</name>
</gene>
<dbReference type="PANTHER" id="PTHR36504:SF1">
    <property type="entry name" value="LIPOPOLYSACCHARIDE EXPORT SYSTEM PROTEIN LPTA"/>
    <property type="match status" value="1"/>
</dbReference>
<dbReference type="InterPro" id="IPR052037">
    <property type="entry name" value="LPS_export_LptA"/>
</dbReference>